<evidence type="ECO:0000259" key="4">
    <source>
        <dbReference type="PROSITE" id="PS50009"/>
    </source>
</evidence>
<dbReference type="EMBL" id="PJQM01001593">
    <property type="protein sequence ID" value="RCI01961.1"/>
    <property type="molecule type" value="Genomic_DNA"/>
</dbReference>
<dbReference type="InterPro" id="IPR001895">
    <property type="entry name" value="RASGEF_cat_dom"/>
</dbReference>
<dbReference type="STRING" id="4846.A0A367KIJ8"/>
<dbReference type="Gene3D" id="1.10.840.10">
    <property type="entry name" value="Ras guanine-nucleotide exchange factors catalytic domain"/>
    <property type="match status" value="1"/>
</dbReference>
<feature type="compositionally biased region" description="Low complexity" evidence="3">
    <location>
        <begin position="847"/>
        <end position="862"/>
    </location>
</feature>
<dbReference type="OrthoDB" id="10254377at2759"/>
<dbReference type="PROSITE" id="PS50212">
    <property type="entry name" value="RASGEF_NTER"/>
    <property type="match status" value="1"/>
</dbReference>
<dbReference type="Pfam" id="PF00617">
    <property type="entry name" value="RasGEF"/>
    <property type="match status" value="1"/>
</dbReference>
<feature type="region of interest" description="Disordered" evidence="3">
    <location>
        <begin position="1"/>
        <end position="37"/>
    </location>
</feature>
<dbReference type="CDD" id="cd06224">
    <property type="entry name" value="REM"/>
    <property type="match status" value="1"/>
</dbReference>
<evidence type="ECO:0000256" key="2">
    <source>
        <dbReference type="PROSITE-ProRule" id="PRU00168"/>
    </source>
</evidence>
<organism evidence="6 7">
    <name type="scientific">Rhizopus stolonifer</name>
    <name type="common">Rhizopus nigricans</name>
    <dbReference type="NCBI Taxonomy" id="4846"/>
    <lineage>
        <taxon>Eukaryota</taxon>
        <taxon>Fungi</taxon>
        <taxon>Fungi incertae sedis</taxon>
        <taxon>Mucoromycota</taxon>
        <taxon>Mucoromycotina</taxon>
        <taxon>Mucoromycetes</taxon>
        <taxon>Mucorales</taxon>
        <taxon>Mucorineae</taxon>
        <taxon>Rhizopodaceae</taxon>
        <taxon>Rhizopus</taxon>
    </lineage>
</organism>
<dbReference type="GO" id="GO:0007265">
    <property type="term" value="P:Ras protein signal transduction"/>
    <property type="evidence" value="ECO:0007669"/>
    <property type="project" value="TreeGrafter"/>
</dbReference>
<gene>
    <name evidence="6" type="ORF">CU098_005763</name>
</gene>
<evidence type="ECO:0008006" key="8">
    <source>
        <dbReference type="Google" id="ProtNLM"/>
    </source>
</evidence>
<dbReference type="PANTHER" id="PTHR23113:SF363">
    <property type="entry name" value="PROTEIN SON OF SEVENLESS"/>
    <property type="match status" value="1"/>
</dbReference>
<evidence type="ECO:0000313" key="6">
    <source>
        <dbReference type="EMBL" id="RCI01961.1"/>
    </source>
</evidence>
<dbReference type="Gene3D" id="1.20.870.10">
    <property type="entry name" value="Son of sevenless (SoS) protein Chain: S domain 1"/>
    <property type="match status" value="1"/>
</dbReference>
<keyword evidence="7" id="KW-1185">Reference proteome</keyword>
<feature type="compositionally biased region" description="Basic and acidic residues" evidence="3">
    <location>
        <begin position="827"/>
        <end position="842"/>
    </location>
</feature>
<feature type="region of interest" description="Disordered" evidence="3">
    <location>
        <begin position="729"/>
        <end position="939"/>
    </location>
</feature>
<feature type="compositionally biased region" description="Polar residues" evidence="3">
    <location>
        <begin position="753"/>
        <end position="767"/>
    </location>
</feature>
<evidence type="ECO:0000259" key="5">
    <source>
        <dbReference type="PROSITE" id="PS50212"/>
    </source>
</evidence>
<protein>
    <recommendedName>
        <fullName evidence="8">Guanine nucleotide exchange factor lte1</fullName>
    </recommendedName>
</protein>
<evidence type="ECO:0000256" key="1">
    <source>
        <dbReference type="ARBA" id="ARBA00022658"/>
    </source>
</evidence>
<dbReference type="InterPro" id="IPR008937">
    <property type="entry name" value="Ras-like_GEF"/>
</dbReference>
<dbReference type="SMART" id="SM00229">
    <property type="entry name" value="RasGEFN"/>
    <property type="match status" value="1"/>
</dbReference>
<feature type="region of interest" description="Disordered" evidence="3">
    <location>
        <begin position="1110"/>
        <end position="1150"/>
    </location>
</feature>
<comment type="caution">
    <text evidence="6">The sequence shown here is derived from an EMBL/GenBank/DDBJ whole genome shotgun (WGS) entry which is preliminary data.</text>
</comment>
<dbReference type="GO" id="GO:0005886">
    <property type="term" value="C:plasma membrane"/>
    <property type="evidence" value="ECO:0007669"/>
    <property type="project" value="TreeGrafter"/>
</dbReference>
<dbReference type="InterPro" id="IPR023578">
    <property type="entry name" value="Ras_GEF_dom_sf"/>
</dbReference>
<feature type="domain" description="N-terminal Ras-GEF" evidence="5">
    <location>
        <begin position="398"/>
        <end position="521"/>
    </location>
</feature>
<keyword evidence="1 2" id="KW-0344">Guanine-nucleotide releasing factor</keyword>
<accession>A0A367KIJ8</accession>
<feature type="compositionally biased region" description="Polar residues" evidence="3">
    <location>
        <begin position="1134"/>
        <end position="1147"/>
    </location>
</feature>
<dbReference type="SUPFAM" id="SSF48366">
    <property type="entry name" value="Ras GEF"/>
    <property type="match status" value="1"/>
</dbReference>
<dbReference type="Proteomes" id="UP000253551">
    <property type="component" value="Unassembled WGS sequence"/>
</dbReference>
<dbReference type="PROSITE" id="PS50009">
    <property type="entry name" value="RASGEF_CAT"/>
    <property type="match status" value="1"/>
</dbReference>
<feature type="compositionally biased region" description="Acidic residues" evidence="3">
    <location>
        <begin position="684"/>
        <end position="698"/>
    </location>
</feature>
<dbReference type="GO" id="GO:0005085">
    <property type="term" value="F:guanyl-nucleotide exchange factor activity"/>
    <property type="evidence" value="ECO:0007669"/>
    <property type="project" value="UniProtKB-KW"/>
</dbReference>
<feature type="region of interest" description="Disordered" evidence="3">
    <location>
        <begin position="629"/>
        <end position="655"/>
    </location>
</feature>
<reference evidence="6 7" key="1">
    <citation type="journal article" date="2018" name="G3 (Bethesda)">
        <title>Phylogenetic and Phylogenomic Definition of Rhizopus Species.</title>
        <authorList>
            <person name="Gryganskyi A.P."/>
            <person name="Golan J."/>
            <person name="Dolatabadi S."/>
            <person name="Mondo S."/>
            <person name="Robb S."/>
            <person name="Idnurm A."/>
            <person name="Muszewska A."/>
            <person name="Steczkiewicz K."/>
            <person name="Masonjones S."/>
            <person name="Liao H.L."/>
            <person name="Gajdeczka M.T."/>
            <person name="Anike F."/>
            <person name="Vuek A."/>
            <person name="Anishchenko I.M."/>
            <person name="Voigt K."/>
            <person name="de Hoog G.S."/>
            <person name="Smith M.E."/>
            <person name="Heitman J."/>
            <person name="Vilgalys R."/>
            <person name="Stajich J.E."/>
        </authorList>
    </citation>
    <scope>NUCLEOTIDE SEQUENCE [LARGE SCALE GENOMIC DNA]</scope>
    <source>
        <strain evidence="6 7">LSU 92-RS-03</strain>
    </source>
</reference>
<feature type="non-terminal residue" evidence="6">
    <location>
        <position position="1"/>
    </location>
</feature>
<dbReference type="InterPro" id="IPR000651">
    <property type="entry name" value="Ras-like_Gua-exchang_fac_N"/>
</dbReference>
<proteinExistence type="predicted"/>
<feature type="domain" description="Ras-GEF" evidence="4">
    <location>
        <begin position="1211"/>
        <end position="1526"/>
    </location>
</feature>
<name>A0A367KIJ8_RHIST</name>
<dbReference type="Pfam" id="PF00618">
    <property type="entry name" value="RasGEF_N"/>
    <property type="match status" value="1"/>
</dbReference>
<sequence>MIHSPIPDEMNSATETKTMPLQDENTNPQRKRNNSLIPIELLNNSGEGGRECAALATVFGVPEYVDSKIFWERQQYQHEGLLPKKQVTRPGTPSDNSKYGHVSVNHISVVKRPIGKVSQEDNDAMNNNAILQHDIRSKFVISSYVDSVLDPVGSNELLRSPSLGTTSTSAPIPTPSKSFSLPRIPNVSKFNDILIEDENGIDIMLPANPSSILLHSTTPIIRSGSISSVHSNYTLPSLQKQQDIKETQVIIGSPEIFDLIISDEDERFIIWGPDPIALSSSMATTTSPERPSSYATLYNNQHTRPELKGFSSNTTSTLVTSKSSNHISKERKPSFASVRLSAQLLSENLKLGRSTKSSDNMNDHAQHSSFLLKKAFGLKKSNNKKSVKDQEMESQKDIPKVIEAATIHKLVEKLTNTLDYTFMTDFFLTYRDFLSSIDLCQLLMSRFYWALQNDEETRRVVRIRTFVVLRHWLNNYFVHDFIGNRSLRVILTEFLNQLPRHPLVKESPRDQRIVKILKRVVRRLKKLYYNRSSGASRVKVIAPPPPTAEQEQMGEIVRAKLSQNVIRRKTTLGVDMSSHHNGNMAVQDARYARVVVVGSLKSTLVDSPTVDTLAHRLSHASAHDIVVPEANGFDDGQSHQYNKSVHESSMAEPHAPVDASSMISVASDDSLESELSAGETVPNESDESDEDEDEEEEDGLHQTGDLDRHWLQEQQETLAYFQSVANEHPVPFDAPDVPTTELPPPSVDKADLTSENSMPTTPTSISKTGIRRVPSERWCKSDGEYNRSKNKQTVDATLPDELLKELSGDELSGSRSPVGLARKLSRKSIEKRKSEKNLHDTESVGWSSAPSSTTTSPYLTATHAEDIPKVPELPSSLEVVKKSPSKTLKKKKAGSKKKAAQTTDMNELEAFASIPYEATMAPDAKPNTTTKEESVPKRRLSKVLSKVLRPHSVVENEKTQIKENDNQAQTEVANNEVIPGDQEAKQEEEEQQKQHGGQLVNLIAQRLRHSSVDEDNTEDNKCDCAHCSGNKHGSNITCHRLSMMLIADDERRLSLELRRKRGASIDLDQHARVNQLNNPFHQDAKQAKEAQYGPVYLGNLQARSLIESTVDHPQHDPDTSDNDDDGTSCAPSERSIQTEAQASSSRARMSFLSDVTSHGPKSKMIEVGIPPVLPALETTMTENTDIQTIPRSLGSGMVDSHHGRCFIMSYRTSLLASQLCYVERDVLVKVGWEELIHCKWTKMDACGNITTDLFSHEQQALNEDYNDKQINYTRQTEQRRIQEQGIEQVIQRFNTVCQWVASEIVRTRNIHERVKLIEKFIRLARKCQMYSNYATLLQILLGLQSPAVARLEKTWSKVSTRCQKQLNKLTEFTSPMKNWKHIRDSMTEVAEEYGNSPAEVQVELPGTTSHKHKFKKTRIKIPFGGCIPFLGIYLSDLVFNSEKPRYLKPNLENQRIYNVNNTRHLPDCLDQPLVNFRKYRVIATVIKRVLTFQGLAMRYSFDEDGFLLEKCRNLQVLDASQIRELSISLE</sequence>
<dbReference type="SMART" id="SM00147">
    <property type="entry name" value="RasGEF"/>
    <property type="match status" value="1"/>
</dbReference>
<dbReference type="PANTHER" id="PTHR23113">
    <property type="entry name" value="GUANINE NUCLEOTIDE EXCHANGE FACTOR"/>
    <property type="match status" value="1"/>
</dbReference>
<evidence type="ECO:0000313" key="7">
    <source>
        <dbReference type="Proteomes" id="UP000253551"/>
    </source>
</evidence>
<feature type="compositionally biased region" description="Basic residues" evidence="3">
    <location>
        <begin position="883"/>
        <end position="899"/>
    </location>
</feature>
<feature type="compositionally biased region" description="Basic and acidic residues" evidence="3">
    <location>
        <begin position="773"/>
        <end position="787"/>
    </location>
</feature>
<dbReference type="InterPro" id="IPR036964">
    <property type="entry name" value="RASGEF_cat_dom_sf"/>
</dbReference>
<feature type="region of interest" description="Disordered" evidence="3">
    <location>
        <begin position="667"/>
        <end position="701"/>
    </location>
</feature>
<feature type="compositionally biased region" description="Polar residues" evidence="3">
    <location>
        <begin position="11"/>
        <end position="28"/>
    </location>
</feature>
<evidence type="ECO:0000256" key="3">
    <source>
        <dbReference type="SAM" id="MobiDB-lite"/>
    </source>
</evidence>